<feature type="signal peptide" evidence="1">
    <location>
        <begin position="1"/>
        <end position="30"/>
    </location>
</feature>
<dbReference type="RefSeq" id="WP_042453638.1">
    <property type="nucleotide sequence ID" value="NZ_BBPN01000029.1"/>
</dbReference>
<dbReference type="AlphaFoldDB" id="A0A1H7FCH3"/>
<evidence type="ECO:0000313" key="2">
    <source>
        <dbReference type="EMBL" id="SEK20935.1"/>
    </source>
</evidence>
<protein>
    <recommendedName>
        <fullName evidence="4">Secreted protein</fullName>
    </recommendedName>
</protein>
<keyword evidence="1" id="KW-0732">Signal</keyword>
<sequence length="199" mass="19335">MRLKRVHSVIAGATLAAVLAGSTLVATAEAAPQPVGTQAQHSVGHHGLIPAADPSTALGVLGKLGAVQSLIGQITAAAGKTPPDTAAIQGLVPQLTQAVSDLKAAVPAPPLPVSGKPAPHSGGQGLPVPVPVPLPNPLGDALTKLTGDVTALVAALTKTPPDAGAVTAALTSTVTDLLAVVTQTVASLGLSLPLPVAHH</sequence>
<feature type="chain" id="PRO_5010238415" description="Secreted protein" evidence="1">
    <location>
        <begin position="31"/>
        <end position="199"/>
    </location>
</feature>
<accession>A0A1H7FCH3</accession>
<name>A0A1H7FCH3_STRJI</name>
<gene>
    <name evidence="2" type="ORF">SAMN05414137_10184</name>
</gene>
<reference evidence="3" key="1">
    <citation type="submission" date="2016-10" db="EMBL/GenBank/DDBJ databases">
        <authorList>
            <person name="Varghese N."/>
        </authorList>
    </citation>
    <scope>NUCLEOTIDE SEQUENCE [LARGE SCALE GENOMIC DNA]</scope>
    <source>
        <strain evidence="3">DSM 45096 / BCRC 16803 / CGMCC 4.1857 / CIP 109030 / JCM 12277 / KCTC 19219 / NBRC 100920 / 33214</strain>
    </source>
</reference>
<keyword evidence="3" id="KW-1185">Reference proteome</keyword>
<evidence type="ECO:0000256" key="1">
    <source>
        <dbReference type="SAM" id="SignalP"/>
    </source>
</evidence>
<dbReference type="eggNOG" id="ENOG5031IRP">
    <property type="taxonomic scope" value="Bacteria"/>
</dbReference>
<dbReference type="EMBL" id="FOAZ01000001">
    <property type="protein sequence ID" value="SEK20935.1"/>
    <property type="molecule type" value="Genomic_DNA"/>
</dbReference>
<dbReference type="OrthoDB" id="3855069at2"/>
<dbReference type="Proteomes" id="UP000183015">
    <property type="component" value="Unassembled WGS sequence"/>
</dbReference>
<proteinExistence type="predicted"/>
<organism evidence="2 3">
    <name type="scientific">Streptacidiphilus jiangxiensis</name>
    <dbReference type="NCBI Taxonomy" id="235985"/>
    <lineage>
        <taxon>Bacteria</taxon>
        <taxon>Bacillati</taxon>
        <taxon>Actinomycetota</taxon>
        <taxon>Actinomycetes</taxon>
        <taxon>Kitasatosporales</taxon>
        <taxon>Streptomycetaceae</taxon>
        <taxon>Streptacidiphilus</taxon>
    </lineage>
</organism>
<evidence type="ECO:0008006" key="4">
    <source>
        <dbReference type="Google" id="ProtNLM"/>
    </source>
</evidence>
<evidence type="ECO:0000313" key="3">
    <source>
        <dbReference type="Proteomes" id="UP000183015"/>
    </source>
</evidence>